<dbReference type="Pfam" id="PF05890">
    <property type="entry name" value="Ebp2"/>
    <property type="match status" value="1"/>
</dbReference>
<keyword evidence="5" id="KW-0539">Nucleus</keyword>
<dbReference type="PANTHER" id="PTHR13028:SF0">
    <property type="entry name" value="RRNA-PROCESSING PROTEIN EBP2-RELATED"/>
    <property type="match status" value="1"/>
</dbReference>
<sequence>MDVLQQKFGRKPLQFQPEELNAEHISDEEYQVLNKEGGESINEAKLLEKLDFLVGTYYQSSLGKDPGDLSLEKKLKKIKWVDHLAIKDQEIDLSMDDLQNDFKRELVFYNTALENAKTGIKQLGELNIPIWRPSDFRAEMFKTDEHMKKVQNNLIQAKKRIEIVEKRKEAVHKKKFSNNAHKKHVEAKQRQAIENSKKKKKMRPGKNRRQKQRNNKK</sequence>
<feature type="region of interest" description="Disordered" evidence="6">
    <location>
        <begin position="172"/>
        <end position="217"/>
    </location>
</feature>
<evidence type="ECO:0000256" key="2">
    <source>
        <dbReference type="ARBA" id="ARBA00007336"/>
    </source>
</evidence>
<gene>
    <name evidence="7" type="ORF">BSTOLATCC_MIC35027</name>
</gene>
<evidence type="ECO:0000256" key="6">
    <source>
        <dbReference type="SAM" id="MobiDB-lite"/>
    </source>
</evidence>
<dbReference type="GO" id="GO:0034399">
    <property type="term" value="C:nuclear periphery"/>
    <property type="evidence" value="ECO:0007669"/>
    <property type="project" value="TreeGrafter"/>
</dbReference>
<reference evidence="7" key="1">
    <citation type="submission" date="2021-09" db="EMBL/GenBank/DDBJ databases">
        <authorList>
            <consortium name="AG Swart"/>
            <person name="Singh M."/>
            <person name="Singh A."/>
            <person name="Seah K."/>
            <person name="Emmerich C."/>
        </authorList>
    </citation>
    <scope>NUCLEOTIDE SEQUENCE</scope>
    <source>
        <strain evidence="7">ATCC30299</strain>
    </source>
</reference>
<comment type="caution">
    <text evidence="7">The sequence shown here is derived from an EMBL/GenBank/DDBJ whole genome shotgun (WGS) entry which is preliminary data.</text>
</comment>
<evidence type="ECO:0000256" key="4">
    <source>
        <dbReference type="ARBA" id="ARBA00023054"/>
    </source>
</evidence>
<dbReference type="EMBL" id="CAJZBQ010000035">
    <property type="protein sequence ID" value="CAG9324005.1"/>
    <property type="molecule type" value="Genomic_DNA"/>
</dbReference>
<dbReference type="PANTHER" id="PTHR13028">
    <property type="entry name" value="RRNA PROCESSING PROTEIN EBNA1-BINDING PROTEIN-RELATED"/>
    <property type="match status" value="1"/>
</dbReference>
<keyword evidence="3" id="KW-0690">Ribosome biogenesis</keyword>
<comment type="subcellular location">
    <subcellularLocation>
        <location evidence="1">Nucleus</location>
        <location evidence="1">Nucleolus</location>
    </subcellularLocation>
</comment>
<organism evidence="7 8">
    <name type="scientific">Blepharisma stoltei</name>
    <dbReference type="NCBI Taxonomy" id="1481888"/>
    <lineage>
        <taxon>Eukaryota</taxon>
        <taxon>Sar</taxon>
        <taxon>Alveolata</taxon>
        <taxon>Ciliophora</taxon>
        <taxon>Postciliodesmatophora</taxon>
        <taxon>Heterotrichea</taxon>
        <taxon>Heterotrichida</taxon>
        <taxon>Blepharismidae</taxon>
        <taxon>Blepharisma</taxon>
    </lineage>
</organism>
<evidence type="ECO:0000313" key="8">
    <source>
        <dbReference type="Proteomes" id="UP001162131"/>
    </source>
</evidence>
<comment type="similarity">
    <text evidence="2">Belongs to the EBP2 family.</text>
</comment>
<name>A0AAU9JKI5_9CILI</name>
<dbReference type="AlphaFoldDB" id="A0AAU9JKI5"/>
<dbReference type="GO" id="GO:0006364">
    <property type="term" value="P:rRNA processing"/>
    <property type="evidence" value="ECO:0007669"/>
    <property type="project" value="TreeGrafter"/>
</dbReference>
<dbReference type="Proteomes" id="UP001162131">
    <property type="component" value="Unassembled WGS sequence"/>
</dbReference>
<keyword evidence="8" id="KW-1185">Reference proteome</keyword>
<evidence type="ECO:0000313" key="7">
    <source>
        <dbReference type="EMBL" id="CAG9324005.1"/>
    </source>
</evidence>
<keyword evidence="4" id="KW-0175">Coiled coil</keyword>
<dbReference type="InterPro" id="IPR008610">
    <property type="entry name" value="Ebp2"/>
</dbReference>
<evidence type="ECO:0000256" key="1">
    <source>
        <dbReference type="ARBA" id="ARBA00004604"/>
    </source>
</evidence>
<evidence type="ECO:0000256" key="5">
    <source>
        <dbReference type="ARBA" id="ARBA00023242"/>
    </source>
</evidence>
<evidence type="ECO:0000256" key="3">
    <source>
        <dbReference type="ARBA" id="ARBA00022517"/>
    </source>
</evidence>
<dbReference type="GO" id="GO:0042273">
    <property type="term" value="P:ribosomal large subunit biogenesis"/>
    <property type="evidence" value="ECO:0007669"/>
    <property type="project" value="TreeGrafter"/>
</dbReference>
<feature type="compositionally biased region" description="Basic residues" evidence="6">
    <location>
        <begin position="197"/>
        <end position="217"/>
    </location>
</feature>
<dbReference type="GO" id="GO:0030687">
    <property type="term" value="C:preribosome, large subunit precursor"/>
    <property type="evidence" value="ECO:0007669"/>
    <property type="project" value="TreeGrafter"/>
</dbReference>
<dbReference type="GO" id="GO:0005730">
    <property type="term" value="C:nucleolus"/>
    <property type="evidence" value="ECO:0007669"/>
    <property type="project" value="UniProtKB-SubCell"/>
</dbReference>
<proteinExistence type="inferred from homology"/>
<feature type="compositionally biased region" description="Basic residues" evidence="6">
    <location>
        <begin position="172"/>
        <end position="185"/>
    </location>
</feature>
<protein>
    <submittedName>
        <fullName evidence="7">Uncharacterized protein</fullName>
    </submittedName>
</protein>
<accession>A0AAU9JKI5</accession>